<dbReference type="InterPro" id="IPR015424">
    <property type="entry name" value="PyrdxlP-dep_Trfase"/>
</dbReference>
<comment type="caution">
    <text evidence="5">The sequence shown here is derived from an EMBL/GenBank/DDBJ whole genome shotgun (WGS) entry which is preliminary data.</text>
</comment>
<dbReference type="SUPFAM" id="SSF53383">
    <property type="entry name" value="PLP-dependent transferases"/>
    <property type="match status" value="1"/>
</dbReference>
<sequence>MNAAGNAFVRLQGLLDDLPPAPGLPVIALHLGESRLGDPISLLEPLSELYDWTRYPPLAATTQLREAYSHWLQRRFGIAASLGNSIAIEPTPGTKQAIATCIALAVTRARARGVATPVVVLPNPFYPTYVAATEAAGARTLFYDLSNGQLEANLVVQLALAGDSVAALVLCNPGNPLGKILAADTLAAISRQAHLAQASLLVDECYTDLVWHSAPPGYLSLVEAGTVAPCPFVVLHSLSKRSAAPGLRSGFIAGDPLSVADYANFNRSCGVSLAWPTCAASAALWQDDAHVQKQTQALKRNWDMADNCLAQVPGYQRAEAGFFLWLAVADGEDAARRLWTKQGLRVMPGRYLCHADSNGSNPGNGFVRLALVHQQSIMSEALLRLRAELTGLEAAQT</sequence>
<evidence type="ECO:0000256" key="3">
    <source>
        <dbReference type="ARBA" id="ARBA00022679"/>
    </source>
</evidence>
<dbReference type="GO" id="GO:0008483">
    <property type="term" value="F:transaminase activity"/>
    <property type="evidence" value="ECO:0007669"/>
    <property type="project" value="UniProtKB-KW"/>
</dbReference>
<name>A0AB37QTT5_9PSED</name>
<dbReference type="InterPro" id="IPR015422">
    <property type="entry name" value="PyrdxlP-dep_Trfase_small"/>
</dbReference>
<organism evidence="5 6">
    <name type="scientific">Pseudomonas coronafaciens pv. garcae</name>
    <dbReference type="NCBI Taxonomy" id="251653"/>
    <lineage>
        <taxon>Bacteria</taxon>
        <taxon>Pseudomonadati</taxon>
        <taxon>Pseudomonadota</taxon>
        <taxon>Gammaproteobacteria</taxon>
        <taxon>Pseudomonadales</taxon>
        <taxon>Pseudomonadaceae</taxon>
        <taxon>Pseudomonas</taxon>
        <taxon>Pseudomonas coronafaciens</taxon>
    </lineage>
</organism>
<dbReference type="GeneID" id="72394835"/>
<keyword evidence="2 5" id="KW-0032">Aminotransferase</keyword>
<dbReference type="Pfam" id="PF00155">
    <property type="entry name" value="Aminotran_1_2"/>
    <property type="match status" value="1"/>
</dbReference>
<dbReference type="AlphaFoldDB" id="A0AB37QTT5"/>
<dbReference type="Gene3D" id="3.90.1150.10">
    <property type="entry name" value="Aspartate Aminotransferase, domain 1"/>
    <property type="match status" value="1"/>
</dbReference>
<accession>A0AB37QTT5</accession>
<gene>
    <name evidence="5" type="ORF">ALP74_00906</name>
</gene>
<evidence type="ECO:0000256" key="1">
    <source>
        <dbReference type="ARBA" id="ARBA00001933"/>
    </source>
</evidence>
<dbReference type="Gene3D" id="3.40.640.10">
    <property type="entry name" value="Type I PLP-dependent aspartate aminotransferase-like (Major domain)"/>
    <property type="match status" value="1"/>
</dbReference>
<evidence type="ECO:0000313" key="5">
    <source>
        <dbReference type="EMBL" id="RMS05005.1"/>
    </source>
</evidence>
<evidence type="ECO:0000259" key="4">
    <source>
        <dbReference type="Pfam" id="PF00155"/>
    </source>
</evidence>
<dbReference type="PANTHER" id="PTHR42832:SF3">
    <property type="entry name" value="L-GLUTAMINE--4-(METHYLSULFANYL)-2-OXOBUTANOATE AMINOTRANSFERASE"/>
    <property type="match status" value="1"/>
</dbReference>
<dbReference type="GO" id="GO:0030170">
    <property type="term" value="F:pyridoxal phosphate binding"/>
    <property type="evidence" value="ECO:0007669"/>
    <property type="project" value="InterPro"/>
</dbReference>
<evidence type="ECO:0000313" key="6">
    <source>
        <dbReference type="Proteomes" id="UP000272613"/>
    </source>
</evidence>
<feature type="domain" description="Aminotransferase class I/classII large" evidence="4">
    <location>
        <begin position="51"/>
        <end position="373"/>
    </location>
</feature>
<dbReference type="RefSeq" id="WP_053932063.1">
    <property type="nucleotide sequence ID" value="NZ_RBSH01000052.1"/>
</dbReference>
<keyword evidence="3" id="KW-0808">Transferase</keyword>
<comment type="cofactor">
    <cofactor evidence="1">
        <name>pyridoxal 5'-phosphate</name>
        <dbReference type="ChEBI" id="CHEBI:597326"/>
    </cofactor>
</comment>
<reference evidence="5 6" key="1">
    <citation type="submission" date="2018-08" db="EMBL/GenBank/DDBJ databases">
        <title>Recombination of ecologically and evolutionarily significant loci maintains genetic cohesion in the Pseudomonas syringae species complex.</title>
        <authorList>
            <person name="Dillon M."/>
            <person name="Thakur S."/>
            <person name="Almeida R.N.D."/>
            <person name="Weir B.S."/>
            <person name="Guttman D.S."/>
        </authorList>
    </citation>
    <scope>NUCLEOTIDE SEQUENCE [LARGE SCALE GENOMIC DNA]</scope>
    <source>
        <strain evidence="5 6">ICMP 5019</strain>
    </source>
</reference>
<dbReference type="InterPro" id="IPR050881">
    <property type="entry name" value="LL-DAP_aminotransferase"/>
</dbReference>
<protein>
    <submittedName>
        <fullName evidence="5">Aat-like aminotransferase</fullName>
    </submittedName>
</protein>
<dbReference type="InterPro" id="IPR004839">
    <property type="entry name" value="Aminotransferase_I/II_large"/>
</dbReference>
<dbReference type="PANTHER" id="PTHR42832">
    <property type="entry name" value="AMINO ACID AMINOTRANSFERASE"/>
    <property type="match status" value="1"/>
</dbReference>
<dbReference type="InterPro" id="IPR015421">
    <property type="entry name" value="PyrdxlP-dep_Trfase_major"/>
</dbReference>
<dbReference type="Proteomes" id="UP000272613">
    <property type="component" value="Unassembled WGS sequence"/>
</dbReference>
<dbReference type="EMBL" id="RBSH01000052">
    <property type="protein sequence ID" value="RMS05005.1"/>
    <property type="molecule type" value="Genomic_DNA"/>
</dbReference>
<evidence type="ECO:0000256" key="2">
    <source>
        <dbReference type="ARBA" id="ARBA00022576"/>
    </source>
</evidence>
<proteinExistence type="predicted"/>
<dbReference type="CDD" id="cd00609">
    <property type="entry name" value="AAT_like"/>
    <property type="match status" value="1"/>
</dbReference>